<evidence type="ECO:0000313" key="2">
    <source>
        <dbReference type="Proteomes" id="UP000316199"/>
    </source>
</evidence>
<comment type="caution">
    <text evidence="1">The sequence shown here is derived from an EMBL/GenBank/DDBJ whole genome shotgun (WGS) entry which is preliminary data.</text>
</comment>
<reference evidence="1 2" key="1">
    <citation type="submission" date="2019-02" db="EMBL/GenBank/DDBJ databases">
        <title>Prokaryotic population dynamics and viral predation in marine succession experiment using metagenomics: the confinement effect.</title>
        <authorList>
            <person name="Haro-Moreno J.M."/>
            <person name="Rodriguez-Valera F."/>
            <person name="Lopez-Perez M."/>
        </authorList>
    </citation>
    <scope>NUCLEOTIDE SEQUENCE [LARGE SCALE GENOMIC DNA]</scope>
    <source>
        <strain evidence="1">MED-G157</strain>
    </source>
</reference>
<organism evidence="1 2">
    <name type="scientific">OM182 bacterium</name>
    <dbReference type="NCBI Taxonomy" id="2510334"/>
    <lineage>
        <taxon>Bacteria</taxon>
        <taxon>Pseudomonadati</taxon>
        <taxon>Pseudomonadota</taxon>
        <taxon>Gammaproteobacteria</taxon>
        <taxon>OMG group</taxon>
        <taxon>OM182 clade</taxon>
    </lineage>
</organism>
<dbReference type="Pfam" id="PF02810">
    <property type="entry name" value="SEC-C"/>
    <property type="match status" value="1"/>
</dbReference>
<name>A0A520RW53_9GAMM</name>
<dbReference type="Proteomes" id="UP000316199">
    <property type="component" value="Unassembled WGS sequence"/>
</dbReference>
<dbReference type="PANTHER" id="PTHR33747:SF1">
    <property type="entry name" value="ADENYLATE CYCLASE-ASSOCIATED CAP C-TERMINAL DOMAIN-CONTAINING PROTEIN"/>
    <property type="match status" value="1"/>
</dbReference>
<dbReference type="EMBL" id="SHAG01000078">
    <property type="protein sequence ID" value="RZO74462.1"/>
    <property type="molecule type" value="Genomic_DNA"/>
</dbReference>
<dbReference type="SUPFAM" id="SSF103642">
    <property type="entry name" value="Sec-C motif"/>
    <property type="match status" value="1"/>
</dbReference>
<dbReference type="InterPro" id="IPR004027">
    <property type="entry name" value="SEC_C_motif"/>
</dbReference>
<evidence type="ECO:0008006" key="3">
    <source>
        <dbReference type="Google" id="ProtNLM"/>
    </source>
</evidence>
<protein>
    <recommendedName>
        <fullName evidence="3">Zinc chelation protein SecC</fullName>
    </recommendedName>
</protein>
<dbReference type="Gene3D" id="3.10.450.50">
    <property type="match status" value="1"/>
</dbReference>
<dbReference type="PANTHER" id="PTHR33747">
    <property type="entry name" value="UPF0225 PROTEIN SCO1677"/>
    <property type="match status" value="1"/>
</dbReference>
<evidence type="ECO:0000313" key="1">
    <source>
        <dbReference type="EMBL" id="RZO74462.1"/>
    </source>
</evidence>
<dbReference type="NCBIfam" id="TIGR04102">
    <property type="entry name" value="SWIM_PBPRA1643"/>
    <property type="match status" value="1"/>
</dbReference>
<dbReference type="InterPro" id="IPR026368">
    <property type="entry name" value="SWIM_PBPRA1643"/>
</dbReference>
<dbReference type="AlphaFoldDB" id="A0A520RW53"/>
<proteinExistence type="predicted"/>
<accession>A0A520RW53</accession>
<gene>
    <name evidence="1" type="ORF">EVA68_08950</name>
</gene>
<sequence>MTYNVSQIPRIVLPMSHYPHKNLPLKKAKFDNRTFESQKRARLSSGRAPLKLVVSSEEKKKEVEEVCAEHHWAYKIDFALDNEEDISQLSFLLNSQVVATSTRIAGRNDPCPCRSGKKYKKCCAA</sequence>